<dbReference type="Gene3D" id="3.30.460.40">
    <property type="match status" value="1"/>
</dbReference>
<accession>A0A0N9I4L1</accession>
<gene>
    <name evidence="1" type="ORF">AOZ06_23585</name>
</gene>
<dbReference type="InterPro" id="IPR019646">
    <property type="entry name" value="Aminoglyc_AdlTrfase"/>
</dbReference>
<proteinExistence type="predicted"/>
<name>A0A0N9I4L1_9PSEU</name>
<organism evidence="1 2">
    <name type="scientific">Kibdelosporangium phytohabitans</name>
    <dbReference type="NCBI Taxonomy" id="860235"/>
    <lineage>
        <taxon>Bacteria</taxon>
        <taxon>Bacillati</taxon>
        <taxon>Actinomycetota</taxon>
        <taxon>Actinomycetes</taxon>
        <taxon>Pseudonocardiales</taxon>
        <taxon>Pseudonocardiaceae</taxon>
        <taxon>Kibdelosporangium</taxon>
    </lineage>
</organism>
<protein>
    <submittedName>
        <fullName evidence="1">Uncharacterized protein</fullName>
    </submittedName>
</protein>
<keyword evidence="2" id="KW-1185">Reference proteome</keyword>
<evidence type="ECO:0000313" key="2">
    <source>
        <dbReference type="Proteomes" id="UP000063699"/>
    </source>
</evidence>
<sequence>MEVAGLLSVLDVPWWAAGGYAIELFAGRAFRPHSGFDVLLLGRDQQAVRRALPGLGVVGG</sequence>
<dbReference type="Proteomes" id="UP000063699">
    <property type="component" value="Chromosome"/>
</dbReference>
<dbReference type="AlphaFoldDB" id="A0A0N9I4L1"/>
<dbReference type="KEGG" id="kphy:AOZ06_23585"/>
<reference evidence="1 2" key="1">
    <citation type="submission" date="2015-07" db="EMBL/GenBank/DDBJ databases">
        <title>Genome sequencing of Kibdelosporangium phytohabitans.</title>
        <authorList>
            <person name="Qin S."/>
            <person name="Xing K."/>
        </authorList>
    </citation>
    <scope>NUCLEOTIDE SEQUENCE [LARGE SCALE GENOMIC DNA]</scope>
    <source>
        <strain evidence="1 2">KLBMP1111</strain>
    </source>
</reference>
<evidence type="ECO:0000313" key="1">
    <source>
        <dbReference type="EMBL" id="ALG09490.1"/>
    </source>
</evidence>
<dbReference type="Pfam" id="PF10706">
    <property type="entry name" value="Aminoglyc_resit"/>
    <property type="match status" value="1"/>
</dbReference>
<dbReference type="EMBL" id="CP012752">
    <property type="protein sequence ID" value="ALG09490.1"/>
    <property type="molecule type" value="Genomic_DNA"/>
</dbReference>